<protein>
    <submittedName>
        <fullName evidence="1">Asparaginase</fullName>
    </submittedName>
</protein>
<proteinExistence type="predicted"/>
<dbReference type="PANTHER" id="PTHR42110">
    <property type="entry name" value="L-ASPARAGINASE, PUTATIVE (AFU_ORTHOLOGUE AFUA_3G11890)-RELATED"/>
    <property type="match status" value="1"/>
</dbReference>
<reference evidence="1 2" key="1">
    <citation type="submission" date="2019-07" db="EMBL/GenBank/DDBJ databases">
        <authorList>
            <person name="Kim J.K."/>
            <person name="Cheong H.-M."/>
            <person name="Choi Y."/>
            <person name="Hwang K.J."/>
            <person name="Lee S."/>
            <person name="Choi C."/>
        </authorList>
    </citation>
    <scope>NUCLEOTIDE SEQUENCE [LARGE SCALE GENOMIC DNA]</scope>
    <source>
        <strain evidence="1 2">KS 22</strain>
    </source>
</reference>
<dbReference type="EMBL" id="CP041969">
    <property type="protein sequence ID" value="QMV41065.1"/>
    <property type="molecule type" value="Genomic_DNA"/>
</dbReference>
<dbReference type="Pfam" id="PF06089">
    <property type="entry name" value="Asparaginase_II"/>
    <property type="match status" value="1"/>
</dbReference>
<organism evidence="1 2">
    <name type="scientific">Cohnella cholangitidis</name>
    <dbReference type="NCBI Taxonomy" id="2598458"/>
    <lineage>
        <taxon>Bacteria</taxon>
        <taxon>Bacillati</taxon>
        <taxon>Bacillota</taxon>
        <taxon>Bacilli</taxon>
        <taxon>Bacillales</taxon>
        <taxon>Paenibacillaceae</taxon>
        <taxon>Cohnella</taxon>
    </lineage>
</organism>
<evidence type="ECO:0000313" key="1">
    <source>
        <dbReference type="EMBL" id="QMV41065.1"/>
    </source>
</evidence>
<keyword evidence="2" id="KW-1185">Reference proteome</keyword>
<sequence>MRIQTATSGFLRQMNQKEQRRMETIKMPADVPLVVMNRGAQTENVHRGRVCVVSAADGKLLHSWEDVQAPTYVRSTAKPIQALASLLAGTAEAYGFEERHLAMLAASHRGSKEQIETLEEILKLTGLDEDHLAVHPGLPIGRKSRDEWMAKGSKPRKLCHTCAGKHLGVLAWCKLKGWPLEGYIRPDHPAQQEIIRRLKLWVEDEADQVTIGKDGCGFPVAAIPLWQLGFAYGRLASPDFAKDQAAAGMARRITGAMNAFPELVEGRNRLASILLGDANVVAKSGAHGVFTLGLRREQLGVSIAVTDGTEIAWPHIVKAILERIGGINEETKKKLEQTFPAEFLNDANEIAGNWQAVF</sequence>
<dbReference type="InterPro" id="IPR010349">
    <property type="entry name" value="Asparaginase_II"/>
</dbReference>
<dbReference type="Proteomes" id="UP000515679">
    <property type="component" value="Chromosome"/>
</dbReference>
<gene>
    <name evidence="1" type="ORF">FPL14_07570</name>
</gene>
<dbReference type="AlphaFoldDB" id="A0A7G5BVT1"/>
<dbReference type="PANTHER" id="PTHR42110:SF1">
    <property type="entry name" value="L-ASPARAGINASE, PUTATIVE (AFU_ORTHOLOGUE AFUA_3G11890)-RELATED"/>
    <property type="match status" value="1"/>
</dbReference>
<accession>A0A7G5BVT1</accession>
<dbReference type="KEGG" id="cchl:FPL14_07570"/>
<evidence type="ECO:0000313" key="2">
    <source>
        <dbReference type="Proteomes" id="UP000515679"/>
    </source>
</evidence>
<name>A0A7G5BVT1_9BACL</name>